<feature type="non-terminal residue" evidence="2">
    <location>
        <position position="1"/>
    </location>
</feature>
<feature type="compositionally biased region" description="Acidic residues" evidence="1">
    <location>
        <begin position="295"/>
        <end position="305"/>
    </location>
</feature>
<sequence length="343" mass="38475">MVCDIDEIDTGTFQLEFISTCHFQCVRFEINSAANLIQVINKNNVKVKIPKTQLIIEFIHIPTDHQVYPAIEPTLVEALATYQSLPHTSYTMLDLDSLNLLVPDPPLQETSQLQQLSISDDEQVDLDGDQLMDHGVQEDHIVSTTPMYLRNIQLLHQYQSQHLPHVSSPLRNSTFESSQLWPTSSNEEDDLMDVDCFDGDQEEEEEQNTSILGKSIVENVGLILSPTLLGAKVATQGNISLEANSSVEQEQQEEVELGSEKSQTRNSDDGRTKNQSSTHEETNESRLPETTNDSELLDEEEEEEENTQHQSNTNEDSFSTDSASSEQDSTTSGYSSSNYTRDS</sequence>
<comment type="caution">
    <text evidence="2">The sequence shown here is derived from an EMBL/GenBank/DDBJ whole genome shotgun (WGS) entry which is preliminary data.</text>
</comment>
<gene>
    <name evidence="2" type="ORF">WICPIJ_006447</name>
</gene>
<evidence type="ECO:0000256" key="1">
    <source>
        <dbReference type="SAM" id="MobiDB-lite"/>
    </source>
</evidence>
<evidence type="ECO:0000313" key="2">
    <source>
        <dbReference type="EMBL" id="KAH3682572.1"/>
    </source>
</evidence>
<protein>
    <submittedName>
        <fullName evidence="2">Uncharacterized protein</fullName>
    </submittedName>
</protein>
<feature type="compositionally biased region" description="Polar residues" evidence="1">
    <location>
        <begin position="169"/>
        <end position="185"/>
    </location>
</feature>
<proteinExistence type="predicted"/>
<reference evidence="2" key="1">
    <citation type="journal article" date="2021" name="Open Biol.">
        <title>Shared evolutionary footprints suggest mitochondrial oxidative damage underlies multiple complex I losses in fungi.</title>
        <authorList>
            <person name="Schikora-Tamarit M.A."/>
            <person name="Marcet-Houben M."/>
            <person name="Nosek J."/>
            <person name="Gabaldon T."/>
        </authorList>
    </citation>
    <scope>NUCLEOTIDE SEQUENCE</scope>
    <source>
        <strain evidence="2">CBS2887</strain>
    </source>
</reference>
<name>A0A9P8Q3R4_WICPI</name>
<organism evidence="2 3">
    <name type="scientific">Wickerhamomyces pijperi</name>
    <name type="common">Yeast</name>
    <name type="synonym">Pichia pijperi</name>
    <dbReference type="NCBI Taxonomy" id="599730"/>
    <lineage>
        <taxon>Eukaryota</taxon>
        <taxon>Fungi</taxon>
        <taxon>Dikarya</taxon>
        <taxon>Ascomycota</taxon>
        <taxon>Saccharomycotina</taxon>
        <taxon>Saccharomycetes</taxon>
        <taxon>Phaffomycetales</taxon>
        <taxon>Wickerhamomycetaceae</taxon>
        <taxon>Wickerhamomyces</taxon>
    </lineage>
</organism>
<reference evidence="2" key="2">
    <citation type="submission" date="2021-01" db="EMBL/GenBank/DDBJ databases">
        <authorList>
            <person name="Schikora-Tamarit M.A."/>
        </authorList>
    </citation>
    <scope>NUCLEOTIDE SEQUENCE</scope>
    <source>
        <strain evidence="2">CBS2887</strain>
    </source>
</reference>
<feature type="compositionally biased region" description="Low complexity" evidence="1">
    <location>
        <begin position="324"/>
        <end position="337"/>
    </location>
</feature>
<dbReference type="EMBL" id="JAEUBG010003603">
    <property type="protein sequence ID" value="KAH3682572.1"/>
    <property type="molecule type" value="Genomic_DNA"/>
</dbReference>
<dbReference type="Proteomes" id="UP000774326">
    <property type="component" value="Unassembled WGS sequence"/>
</dbReference>
<evidence type="ECO:0000313" key="3">
    <source>
        <dbReference type="Proteomes" id="UP000774326"/>
    </source>
</evidence>
<feature type="region of interest" description="Disordered" evidence="1">
    <location>
        <begin position="169"/>
        <end position="193"/>
    </location>
</feature>
<keyword evidence="3" id="KW-1185">Reference proteome</keyword>
<dbReference type="AlphaFoldDB" id="A0A9P8Q3R4"/>
<feature type="region of interest" description="Disordered" evidence="1">
    <location>
        <begin position="244"/>
        <end position="343"/>
    </location>
</feature>
<feature type="compositionally biased region" description="Basic and acidic residues" evidence="1">
    <location>
        <begin position="258"/>
        <end position="287"/>
    </location>
</feature>
<accession>A0A9P8Q3R4</accession>